<reference evidence="4 5" key="1">
    <citation type="submission" date="2012-09" db="EMBL/GenBank/DDBJ databases">
        <title>Genome Sequence of alkane-degrading Bacterium Alcanivorax sp. 19-m-6.</title>
        <authorList>
            <person name="Lai Q."/>
            <person name="Shao Z."/>
        </authorList>
    </citation>
    <scope>NUCLEOTIDE SEQUENCE [LARGE SCALE GENOMIC DNA]</scope>
    <source>
        <strain evidence="4 5">19-m-6</strain>
    </source>
</reference>
<sequence length="451" mass="50041">MKITFVGGTETVTGSKFLLETETTTVLVDCGLFQGYKWLRERNWQTLPLDIDKLDAVLLTHAHLDHSGYIPVLYKRGFRGPVFTHHATKALCQILLADSGHIQEEDAKYYSKHKLGKHAHPEPLYDRQTAEASMRLFQSVEFDEQIEVGDIRFYLQPAGHILGAASIIVEAEGKRIGFSGDVGRFDDVLMTPPRPLPELDLLLMESTYGNRRHDTQDPFQQLAEIVNRVAKSGGVLLVPAFAVGRAQALQHLLATLMDQGDIPKMPIYLDSPMAIKVSDIFCQFSDQHRLSHEQCYRLCDGVTYTRTVDESKAIAGQAFPHIVIAGSGMATGGRILHHFKRLLGSSKTTVLFTGYQAGGTRGAKMLEGVDAVKIHGGWVPLRATVKVISGLSGHADYLELTQWLQQSALTDTTRIQLIHGDPEALEGLRVHLQEHTTFAVNVAGYRDILRL</sequence>
<dbReference type="PANTHER" id="PTHR11203">
    <property type="entry name" value="CLEAVAGE AND POLYADENYLATION SPECIFICITY FACTOR FAMILY MEMBER"/>
    <property type="match status" value="1"/>
</dbReference>
<dbReference type="PATRIC" id="fig|1177154.3.peg.590"/>
<dbReference type="Pfam" id="PF07521">
    <property type="entry name" value="RMMBL"/>
    <property type="match status" value="1"/>
</dbReference>
<dbReference type="SMART" id="SM01027">
    <property type="entry name" value="Beta-Casp"/>
    <property type="match status" value="1"/>
</dbReference>
<dbReference type="GO" id="GO:0004521">
    <property type="term" value="F:RNA endonuclease activity"/>
    <property type="evidence" value="ECO:0007669"/>
    <property type="project" value="TreeGrafter"/>
</dbReference>
<feature type="domain" description="Metallo-beta-lactamase" evidence="2">
    <location>
        <begin position="13"/>
        <end position="241"/>
    </location>
</feature>
<evidence type="ECO:0000259" key="3">
    <source>
        <dbReference type="SMART" id="SM01027"/>
    </source>
</evidence>
<dbReference type="Gene3D" id="3.40.50.10890">
    <property type="match status" value="1"/>
</dbReference>
<dbReference type="InterPro" id="IPR036866">
    <property type="entry name" value="RibonucZ/Hydroxyglut_hydro"/>
</dbReference>
<keyword evidence="1" id="KW-0378">Hydrolase</keyword>
<dbReference type="RefSeq" id="WP_035230287.1">
    <property type="nucleotide sequence ID" value="NZ_ARXV01000002.1"/>
</dbReference>
<dbReference type="SUPFAM" id="SSF56281">
    <property type="entry name" value="Metallo-hydrolase/oxidoreductase"/>
    <property type="match status" value="1"/>
</dbReference>
<dbReference type="AlphaFoldDB" id="A0A095SNI6"/>
<organism evidence="4 5">
    <name type="scientific">Alcanivorax nanhaiticus</name>
    <dbReference type="NCBI Taxonomy" id="1177154"/>
    <lineage>
        <taxon>Bacteria</taxon>
        <taxon>Pseudomonadati</taxon>
        <taxon>Pseudomonadota</taxon>
        <taxon>Gammaproteobacteria</taxon>
        <taxon>Oceanospirillales</taxon>
        <taxon>Alcanivoracaceae</taxon>
        <taxon>Alcanivorax</taxon>
    </lineage>
</organism>
<protein>
    <submittedName>
        <fullName evidence="4">Beta-lactamase domain-containing protein</fullName>
    </submittedName>
</protein>
<comment type="caution">
    <text evidence="4">The sequence shown here is derived from an EMBL/GenBank/DDBJ whole genome shotgun (WGS) entry which is preliminary data.</text>
</comment>
<dbReference type="OrthoDB" id="9803916at2"/>
<evidence type="ECO:0000313" key="4">
    <source>
        <dbReference type="EMBL" id="KGD66107.1"/>
    </source>
</evidence>
<accession>A0A095SNI6</accession>
<dbReference type="Proteomes" id="UP000029444">
    <property type="component" value="Unassembled WGS sequence"/>
</dbReference>
<dbReference type="Pfam" id="PF00753">
    <property type="entry name" value="Lactamase_B"/>
    <property type="match status" value="1"/>
</dbReference>
<dbReference type="GO" id="GO:0016787">
    <property type="term" value="F:hydrolase activity"/>
    <property type="evidence" value="ECO:0007669"/>
    <property type="project" value="UniProtKB-KW"/>
</dbReference>
<dbReference type="EMBL" id="ARXV01000002">
    <property type="protein sequence ID" value="KGD66107.1"/>
    <property type="molecule type" value="Genomic_DNA"/>
</dbReference>
<proteinExistence type="predicted"/>
<dbReference type="Gene3D" id="3.60.15.10">
    <property type="entry name" value="Ribonuclease Z/Hydroxyacylglutathione hydrolase-like"/>
    <property type="match status" value="1"/>
</dbReference>
<dbReference type="PANTHER" id="PTHR11203:SF37">
    <property type="entry name" value="INTEGRATOR COMPLEX SUBUNIT 11"/>
    <property type="match status" value="1"/>
</dbReference>
<dbReference type="InterPro" id="IPR022712">
    <property type="entry name" value="Beta_Casp"/>
</dbReference>
<dbReference type="STRING" id="1177154.Y5S_00579"/>
<gene>
    <name evidence="4" type="ORF">Y5S_00579</name>
</gene>
<evidence type="ECO:0000259" key="2">
    <source>
        <dbReference type="SMART" id="SM00849"/>
    </source>
</evidence>
<dbReference type="InterPro" id="IPR011108">
    <property type="entry name" value="RMMBL"/>
</dbReference>
<evidence type="ECO:0000313" key="5">
    <source>
        <dbReference type="Proteomes" id="UP000029444"/>
    </source>
</evidence>
<dbReference type="InterPro" id="IPR001279">
    <property type="entry name" value="Metallo-B-lactamas"/>
</dbReference>
<dbReference type="Pfam" id="PF10996">
    <property type="entry name" value="Beta-Casp"/>
    <property type="match status" value="1"/>
</dbReference>
<name>A0A095SNI6_9GAMM</name>
<dbReference type="SMART" id="SM00849">
    <property type="entry name" value="Lactamase_B"/>
    <property type="match status" value="1"/>
</dbReference>
<dbReference type="eggNOG" id="COG1236">
    <property type="taxonomic scope" value="Bacteria"/>
</dbReference>
<feature type="domain" description="Beta-Casp" evidence="3">
    <location>
        <begin position="246"/>
        <end position="365"/>
    </location>
</feature>
<dbReference type="InterPro" id="IPR050698">
    <property type="entry name" value="MBL"/>
</dbReference>
<keyword evidence="5" id="KW-1185">Reference proteome</keyword>
<evidence type="ECO:0000256" key="1">
    <source>
        <dbReference type="ARBA" id="ARBA00022801"/>
    </source>
</evidence>
<dbReference type="CDD" id="cd16295">
    <property type="entry name" value="TTHA0252-CPSF-like_MBL-fold"/>
    <property type="match status" value="1"/>
</dbReference>